<dbReference type="InterPro" id="IPR000700">
    <property type="entry name" value="PAS-assoc_C"/>
</dbReference>
<dbReference type="SUPFAM" id="SSF69500">
    <property type="entry name" value="DTD-like"/>
    <property type="match status" value="1"/>
</dbReference>
<evidence type="ECO:0000313" key="4">
    <source>
        <dbReference type="EMBL" id="MBN8798261.1"/>
    </source>
</evidence>
<dbReference type="CDD" id="cd00130">
    <property type="entry name" value="PAS"/>
    <property type="match status" value="1"/>
</dbReference>
<protein>
    <submittedName>
        <fullName evidence="4">D-tyrosyl-tRNA(Tyr) deacylase</fullName>
        <ecNumber evidence="4">3.1.1.96</ecNumber>
    </submittedName>
</protein>
<feature type="domain" description="PAC" evidence="3">
    <location>
        <begin position="1"/>
        <end position="42"/>
    </location>
</feature>
<dbReference type="NCBIfam" id="TIGR00256">
    <property type="entry name" value="D-aminoacyl-tRNA deacylase"/>
    <property type="match status" value="1"/>
</dbReference>
<dbReference type="SUPFAM" id="SSF55785">
    <property type="entry name" value="PYP-like sensor domain (PAS domain)"/>
    <property type="match status" value="2"/>
</dbReference>
<dbReference type="Gene3D" id="3.30.450.20">
    <property type="entry name" value="PAS domain"/>
    <property type="match status" value="1"/>
</dbReference>
<dbReference type="Gene3D" id="3.50.80.10">
    <property type="entry name" value="D-tyrosyl-tRNA(Tyr) deacylase"/>
    <property type="match status" value="1"/>
</dbReference>
<dbReference type="AlphaFoldDB" id="A0A9D8KZB7"/>
<evidence type="ECO:0000259" key="3">
    <source>
        <dbReference type="PROSITE" id="PS50113"/>
    </source>
</evidence>
<evidence type="ECO:0000313" key="5">
    <source>
        <dbReference type="Proteomes" id="UP000664815"/>
    </source>
</evidence>
<evidence type="ECO:0000259" key="2">
    <source>
        <dbReference type="PROSITE" id="PS50112"/>
    </source>
</evidence>
<gene>
    <name evidence="4" type="ORF">J0H45_02720</name>
</gene>
<dbReference type="PROSITE" id="PS50112">
    <property type="entry name" value="PAS"/>
    <property type="match status" value="1"/>
</dbReference>
<dbReference type="GO" id="GO:0006355">
    <property type="term" value="P:regulation of DNA-templated transcription"/>
    <property type="evidence" value="ECO:0007669"/>
    <property type="project" value="InterPro"/>
</dbReference>
<dbReference type="EMBL" id="JAFKMG010000285">
    <property type="protein sequence ID" value="MBN8798261.1"/>
    <property type="molecule type" value="Genomic_DNA"/>
</dbReference>
<dbReference type="InterPro" id="IPR023509">
    <property type="entry name" value="DTD-like_sf"/>
</dbReference>
<dbReference type="EC" id="3.1.1.96" evidence="4"/>
<dbReference type="Pfam" id="PF13426">
    <property type="entry name" value="PAS_9"/>
    <property type="match status" value="1"/>
</dbReference>
<sequence>GTRFWASVTITPIHDDEWQITGYSKITRDLTEKRAQEIELKRLVGVQKAILDNAGVAIITTDMKGFITLFNPSAERLLGYRVFADDAGKMNRSLSDTGGGLLLVSQFTLAADTRSGMRPSFSSAAAPAEAERLFNRLVAICREKRAGGVETGRFGAHMVVSLVNDGPVTFLLRP</sequence>
<dbReference type="PROSITE" id="PS50113">
    <property type="entry name" value="PAC"/>
    <property type="match status" value="1"/>
</dbReference>
<name>A0A9D8KZB7_9GAMM</name>
<accession>A0A9D8KZB7</accession>
<dbReference type="Proteomes" id="UP000664815">
    <property type="component" value="Unassembled WGS sequence"/>
</dbReference>
<dbReference type="GO" id="GO:0005737">
    <property type="term" value="C:cytoplasm"/>
    <property type="evidence" value="ECO:0007669"/>
    <property type="project" value="InterPro"/>
</dbReference>
<comment type="caution">
    <text evidence="4">The sequence shown here is derived from an EMBL/GenBank/DDBJ whole genome shotgun (WGS) entry which is preliminary data.</text>
</comment>
<reference evidence="4" key="1">
    <citation type="submission" date="2021-02" db="EMBL/GenBank/DDBJ databases">
        <title>Thiocyanate and organic carbon inputs drive convergent selection for specific autotrophic Afipia and Thiobacillus strains within complex microbiomes.</title>
        <authorList>
            <person name="Huddy R.J."/>
            <person name="Sachdeva R."/>
            <person name="Kadzinga F."/>
            <person name="Kantor R.S."/>
            <person name="Harrison S.T.L."/>
            <person name="Banfield J.F."/>
        </authorList>
    </citation>
    <scope>NUCLEOTIDE SEQUENCE</scope>
    <source>
        <strain evidence="4">SCN18_10_11_15_R1_P_69_7</strain>
    </source>
</reference>
<dbReference type="Pfam" id="PF02580">
    <property type="entry name" value="Tyr_Deacylase"/>
    <property type="match status" value="1"/>
</dbReference>
<feature type="domain" description="PAS" evidence="2">
    <location>
        <begin position="50"/>
        <end position="80"/>
    </location>
</feature>
<dbReference type="InterPro" id="IPR000014">
    <property type="entry name" value="PAS"/>
</dbReference>
<dbReference type="PANTHER" id="PTHR10472:SF5">
    <property type="entry name" value="D-AMINOACYL-TRNA DEACYLASE 1"/>
    <property type="match status" value="1"/>
</dbReference>
<comment type="similarity">
    <text evidence="1">Belongs to the DTD family.</text>
</comment>
<proteinExistence type="inferred from homology"/>
<organism evidence="4 5">
    <name type="scientific">Stenotrophomonas nitritireducens</name>
    <dbReference type="NCBI Taxonomy" id="83617"/>
    <lineage>
        <taxon>Bacteria</taxon>
        <taxon>Pseudomonadati</taxon>
        <taxon>Pseudomonadota</taxon>
        <taxon>Gammaproteobacteria</taxon>
        <taxon>Lysobacterales</taxon>
        <taxon>Lysobacteraceae</taxon>
        <taxon>Stenotrophomonas</taxon>
    </lineage>
</organism>
<dbReference type="PANTHER" id="PTHR10472">
    <property type="entry name" value="D-TYROSYL-TRNA TYR DEACYLASE"/>
    <property type="match status" value="1"/>
</dbReference>
<evidence type="ECO:0000256" key="1">
    <source>
        <dbReference type="ARBA" id="ARBA00009673"/>
    </source>
</evidence>
<dbReference type="GO" id="GO:0051500">
    <property type="term" value="F:D-tyrosyl-tRNA(Tyr) deacylase activity"/>
    <property type="evidence" value="ECO:0007669"/>
    <property type="project" value="TreeGrafter"/>
</dbReference>
<keyword evidence="4" id="KW-0378">Hydrolase</keyword>
<feature type="non-terminal residue" evidence="4">
    <location>
        <position position="1"/>
    </location>
</feature>
<dbReference type="InterPro" id="IPR003732">
    <property type="entry name" value="Daa-tRNA_deacyls_DTD"/>
</dbReference>
<dbReference type="InterPro" id="IPR035965">
    <property type="entry name" value="PAS-like_dom_sf"/>
</dbReference>
<dbReference type="NCBIfam" id="TIGR00229">
    <property type="entry name" value="sensory_box"/>
    <property type="match status" value="1"/>
</dbReference>